<evidence type="ECO:0000313" key="11">
    <source>
        <dbReference type="RefSeq" id="XP_012927367.1"/>
    </source>
</evidence>
<reference evidence="11" key="1">
    <citation type="submission" date="2025-08" db="UniProtKB">
        <authorList>
            <consortium name="RefSeq"/>
        </authorList>
    </citation>
    <scope>IDENTIFICATION</scope>
</reference>
<evidence type="ECO:0000256" key="7">
    <source>
        <dbReference type="RuleBase" id="RU079119"/>
    </source>
</evidence>
<dbReference type="InterPro" id="IPR039859">
    <property type="entry name" value="PFA4/ZDH16/20/ERF2-like"/>
</dbReference>
<name>A0AAX6QW32_HETGA</name>
<comment type="catalytic activity">
    <reaction evidence="7">
        <text>L-cysteinyl-[protein] + hexadecanoyl-CoA = S-hexadecanoyl-L-cysteinyl-[protein] + CoA</text>
        <dbReference type="Rhea" id="RHEA:36683"/>
        <dbReference type="Rhea" id="RHEA-COMP:10131"/>
        <dbReference type="Rhea" id="RHEA-COMP:11032"/>
        <dbReference type="ChEBI" id="CHEBI:29950"/>
        <dbReference type="ChEBI" id="CHEBI:57287"/>
        <dbReference type="ChEBI" id="CHEBI:57379"/>
        <dbReference type="ChEBI" id="CHEBI:74151"/>
        <dbReference type="EC" id="2.3.1.225"/>
    </reaction>
</comment>
<keyword evidence="4 7" id="KW-1133">Transmembrane helix</keyword>
<comment type="similarity">
    <text evidence="7">Belongs to the DHHC palmitoyltransferase family.</text>
</comment>
<feature type="compositionally biased region" description="Polar residues" evidence="8">
    <location>
        <begin position="347"/>
        <end position="363"/>
    </location>
</feature>
<feature type="transmembrane region" description="Helical" evidence="7">
    <location>
        <begin position="12"/>
        <end position="40"/>
    </location>
</feature>
<dbReference type="AlphaFoldDB" id="A0AAX6QW32"/>
<evidence type="ECO:0000256" key="2">
    <source>
        <dbReference type="ARBA" id="ARBA00022679"/>
    </source>
</evidence>
<feature type="transmembrane region" description="Helical" evidence="7">
    <location>
        <begin position="52"/>
        <end position="72"/>
    </location>
</feature>
<feature type="transmembrane region" description="Helical" evidence="7">
    <location>
        <begin position="185"/>
        <end position="206"/>
    </location>
</feature>
<dbReference type="GO" id="GO:0016020">
    <property type="term" value="C:membrane"/>
    <property type="evidence" value="ECO:0007669"/>
    <property type="project" value="UniProtKB-SubCell"/>
</dbReference>
<keyword evidence="2 7" id="KW-0808">Transferase</keyword>
<feature type="transmembrane region" description="Helical" evidence="7">
    <location>
        <begin position="150"/>
        <end position="173"/>
    </location>
</feature>
<keyword evidence="5 7" id="KW-0472">Membrane</keyword>
<dbReference type="EC" id="2.3.1.225" evidence="7"/>
<dbReference type="GO" id="GO:0006612">
    <property type="term" value="P:protein targeting to membrane"/>
    <property type="evidence" value="ECO:0007669"/>
    <property type="project" value="TreeGrafter"/>
</dbReference>
<accession>A0AAX6QW32</accession>
<feature type="domain" description="Palmitoyltransferase DHHC" evidence="9">
    <location>
        <begin position="105"/>
        <end position="214"/>
    </location>
</feature>
<evidence type="ECO:0000256" key="6">
    <source>
        <dbReference type="ARBA" id="ARBA00023315"/>
    </source>
</evidence>
<comment type="domain">
    <text evidence="7">The DHHC domain is required for palmitoyltransferase activity.</text>
</comment>
<evidence type="ECO:0000256" key="5">
    <source>
        <dbReference type="ARBA" id="ARBA00023136"/>
    </source>
</evidence>
<organism evidence="10 11">
    <name type="scientific">Heterocephalus glaber</name>
    <name type="common">Naked mole rat</name>
    <dbReference type="NCBI Taxonomy" id="10181"/>
    <lineage>
        <taxon>Eukaryota</taxon>
        <taxon>Metazoa</taxon>
        <taxon>Chordata</taxon>
        <taxon>Craniata</taxon>
        <taxon>Vertebrata</taxon>
        <taxon>Euteleostomi</taxon>
        <taxon>Mammalia</taxon>
        <taxon>Eutheria</taxon>
        <taxon>Euarchontoglires</taxon>
        <taxon>Glires</taxon>
        <taxon>Rodentia</taxon>
        <taxon>Hystricomorpha</taxon>
        <taxon>Bathyergidae</taxon>
        <taxon>Heterocephalus</taxon>
    </lineage>
</organism>
<dbReference type="PANTHER" id="PTHR22883:SF326">
    <property type="entry name" value="PALMITOYLTRANSFERASE ZDHHC19"/>
    <property type="match status" value="1"/>
</dbReference>
<dbReference type="Pfam" id="PF01529">
    <property type="entry name" value="DHHC"/>
    <property type="match status" value="1"/>
</dbReference>
<dbReference type="PANTHER" id="PTHR22883">
    <property type="entry name" value="ZINC FINGER DHHC DOMAIN CONTAINING PROTEIN"/>
    <property type="match status" value="1"/>
</dbReference>
<dbReference type="Proteomes" id="UP000694906">
    <property type="component" value="Unplaced"/>
</dbReference>
<dbReference type="GO" id="GO:0005783">
    <property type="term" value="C:endoplasmic reticulum"/>
    <property type="evidence" value="ECO:0007669"/>
    <property type="project" value="TreeGrafter"/>
</dbReference>
<evidence type="ECO:0000256" key="3">
    <source>
        <dbReference type="ARBA" id="ARBA00022692"/>
    </source>
</evidence>
<comment type="subcellular location">
    <subcellularLocation>
        <location evidence="1">Membrane</location>
        <topology evidence="1">Multi-pass membrane protein</topology>
    </subcellularLocation>
</comment>
<dbReference type="InterPro" id="IPR001594">
    <property type="entry name" value="Palmitoyltrfase_DHHC"/>
</dbReference>
<evidence type="ECO:0000256" key="4">
    <source>
        <dbReference type="ARBA" id="ARBA00022989"/>
    </source>
</evidence>
<dbReference type="PROSITE" id="PS50216">
    <property type="entry name" value="DHHC"/>
    <property type="match status" value="1"/>
</dbReference>
<dbReference type="CTD" id="131540"/>
<dbReference type="RefSeq" id="XP_012927367.1">
    <property type="nucleotide sequence ID" value="XM_013071913.2"/>
</dbReference>
<keyword evidence="3 7" id="KW-0812">Transmembrane</keyword>
<evidence type="ECO:0000313" key="10">
    <source>
        <dbReference type="Proteomes" id="UP000694906"/>
    </source>
</evidence>
<feature type="region of interest" description="Disordered" evidence="8">
    <location>
        <begin position="347"/>
        <end position="377"/>
    </location>
</feature>
<dbReference type="GO" id="GO:0019706">
    <property type="term" value="F:protein-cysteine S-palmitoyltransferase activity"/>
    <property type="evidence" value="ECO:0007669"/>
    <property type="project" value="UniProtKB-EC"/>
</dbReference>
<evidence type="ECO:0000256" key="1">
    <source>
        <dbReference type="ARBA" id="ARBA00004141"/>
    </source>
</evidence>
<dbReference type="GeneID" id="101704371"/>
<dbReference type="GO" id="GO:0005794">
    <property type="term" value="C:Golgi apparatus"/>
    <property type="evidence" value="ECO:0007669"/>
    <property type="project" value="TreeGrafter"/>
</dbReference>
<keyword evidence="6 7" id="KW-0012">Acyltransferase</keyword>
<evidence type="ECO:0000256" key="8">
    <source>
        <dbReference type="SAM" id="MobiDB-lite"/>
    </source>
</evidence>
<protein>
    <recommendedName>
        <fullName evidence="7">Palmitoyltransferase</fullName>
        <ecNumber evidence="7">2.3.1.225</ecNumber>
    </recommendedName>
</protein>
<keyword evidence="10" id="KW-1185">Reference proteome</keyword>
<evidence type="ECO:0000259" key="9">
    <source>
        <dbReference type="Pfam" id="PF01529"/>
    </source>
</evidence>
<proteinExistence type="inferred from homology"/>
<sequence>MSHMKGPQPPPLISFSWFLLSLLPAFNVVLLVVFSGLFFAFPCRWLVQNGEWAVPAITGPLFVLTFFSLISLNFSDPGTLHQGSLKEDPMLVHVVWVNHRAFCLRWCPSCCFHRPPRTHHCPWCNICVEDFDHHCKWVNNCIGHRNFRCFMLLIVSLFLYSSALLVISLVFLTRTSHLPFNLDKAMALVVAVPAAGFLLPLLLLLVSQVLSVSTAERSCKGQCRDLQGYNPFDQGCTRNWYLALCVPLGSPYMSDAVWLQRPVGPKGPPVPAPSPPAVPLHSLSPTLSGEGGALQEVTFPGPSSVEWEGGTRGCMAPSSPAVPLEFRPGLDEVSSVLWGCPPAGLASQASVNHSPVPPGSQQEEAAPPTSPQPDQQCSDLKLASASYLCPL</sequence>
<gene>
    <name evidence="11" type="primary">Zdhhc19</name>
</gene>